<dbReference type="EMBL" id="SXCS01000001">
    <property type="protein sequence ID" value="NFR60459.1"/>
    <property type="molecule type" value="Genomic_DNA"/>
</dbReference>
<dbReference type="PROSITE" id="PS51257">
    <property type="entry name" value="PROKAR_LIPOPROTEIN"/>
    <property type="match status" value="1"/>
</dbReference>
<evidence type="ECO:0000313" key="1">
    <source>
        <dbReference type="EMBL" id="NFR60459.1"/>
    </source>
</evidence>
<organism evidence="1 2">
    <name type="scientific">Clostridium sporogenes</name>
    <dbReference type="NCBI Taxonomy" id="1509"/>
    <lineage>
        <taxon>Bacteria</taxon>
        <taxon>Bacillati</taxon>
        <taxon>Bacillota</taxon>
        <taxon>Clostridia</taxon>
        <taxon>Eubacteriales</taxon>
        <taxon>Clostridiaceae</taxon>
        <taxon>Clostridium</taxon>
    </lineage>
</organism>
<dbReference type="RefSeq" id="WP_003494175.1">
    <property type="nucleotide sequence ID" value="NZ_JACBEA010000035.1"/>
</dbReference>
<gene>
    <name evidence="1" type="ORF">FDF70_02870</name>
</gene>
<evidence type="ECO:0008006" key="3">
    <source>
        <dbReference type="Google" id="ProtNLM"/>
    </source>
</evidence>
<protein>
    <recommendedName>
        <fullName evidence="3">DUF4878 domain-containing protein</fullName>
    </recommendedName>
</protein>
<name>A0A7X5P7U5_CLOSG</name>
<evidence type="ECO:0000313" key="2">
    <source>
        <dbReference type="Proteomes" id="UP000486601"/>
    </source>
</evidence>
<dbReference type="Proteomes" id="UP000486601">
    <property type="component" value="Unassembled WGS sequence"/>
</dbReference>
<dbReference type="AlphaFoldDB" id="A0A7X5P7U5"/>
<comment type="caution">
    <text evidence="1">The sequence shown here is derived from an EMBL/GenBank/DDBJ whole genome shotgun (WGS) entry which is preliminary data.</text>
</comment>
<sequence>MEKISNKISLLFVLILSFTLIALVGCAPKGKPEETLNAYYENMKNNNAEESYALLCEESKRDFKKENFIKWRNAEKEIYKLKDIKAEKVKEFKGSLEDIEFKNIVEFNVTEKGEEINDDNENKEQKLEHKMYVVNDNGEWKIYFGKKRGNQLASLSLTELARRNLTKDVDKANILLEEATRLDPNNKDAEILLKRIPQIKAINLLK</sequence>
<reference evidence="1 2" key="1">
    <citation type="submission" date="2019-04" db="EMBL/GenBank/DDBJ databases">
        <title>Genome sequencing of Clostridium botulinum Groups I-IV and Clostridium butyricum.</title>
        <authorList>
            <person name="Brunt J."/>
            <person name="Van Vliet A.H.M."/>
            <person name="Stringer S.C."/>
            <person name="Carter A.T."/>
            <person name="Peck M.W."/>
        </authorList>
    </citation>
    <scope>NUCLEOTIDE SEQUENCE [LARGE SCALE GENOMIC DNA]</scope>
    <source>
        <strain evidence="1 2">IFR 18/108</strain>
    </source>
</reference>
<accession>A0A7X5P7U5</accession>
<proteinExistence type="predicted"/>